<dbReference type="EMBL" id="NCKW01002143">
    <property type="protein sequence ID" value="POM78129.1"/>
    <property type="molecule type" value="Genomic_DNA"/>
</dbReference>
<sequence length="347" mass="39640">MTPSNTTVTAATSTTVISTTNAPAHTSKWTVNVSFDIHKPAHVDNYKNWSLDQLKLECTARSLNVTKNTRKDKRVKILNAWDVNKDSLEALLSRQRKKAYSGRGEADKRTKGRMFRLLNVLFSLKFYEAFLTIGNQLRREEIDQGGSTFWMDVAAVFSSDTDEFDRIISDDAVFEDIDASYKMVHSASKLKRKWKEAEILPVLKLDLRSPVKFCAANIYPEDEDDSTMEGKETPQQSNRKRRRNSQSDSIASILERVNDLIDKETSESLKAQEGTWNEQKLIIQEQRASQYLSTLYTMLDRNGISIHQLLEQRKEYISKGLDAANIGEMLEARLARRTMIEAQISEA</sequence>
<gene>
    <name evidence="2" type="ORF">PHPALM_4381</name>
</gene>
<proteinExistence type="predicted"/>
<evidence type="ECO:0000313" key="3">
    <source>
        <dbReference type="Proteomes" id="UP000237271"/>
    </source>
</evidence>
<evidence type="ECO:0000313" key="2">
    <source>
        <dbReference type="EMBL" id="POM78129.1"/>
    </source>
</evidence>
<dbReference type="Proteomes" id="UP000237271">
    <property type="component" value="Unassembled WGS sequence"/>
</dbReference>
<dbReference type="OrthoDB" id="113131at2759"/>
<dbReference type="AlphaFoldDB" id="A0A2P4YK61"/>
<evidence type="ECO:0000256" key="1">
    <source>
        <dbReference type="SAM" id="MobiDB-lite"/>
    </source>
</evidence>
<comment type="caution">
    <text evidence="2">The sequence shown here is derived from an EMBL/GenBank/DDBJ whole genome shotgun (WGS) entry which is preliminary data.</text>
</comment>
<accession>A0A2P4YK61</accession>
<organism evidence="2 3">
    <name type="scientific">Phytophthora palmivora</name>
    <dbReference type="NCBI Taxonomy" id="4796"/>
    <lineage>
        <taxon>Eukaryota</taxon>
        <taxon>Sar</taxon>
        <taxon>Stramenopiles</taxon>
        <taxon>Oomycota</taxon>
        <taxon>Peronosporomycetes</taxon>
        <taxon>Peronosporales</taxon>
        <taxon>Peronosporaceae</taxon>
        <taxon>Phytophthora</taxon>
    </lineage>
</organism>
<keyword evidence="3" id="KW-1185">Reference proteome</keyword>
<reference evidence="2 3" key="1">
    <citation type="journal article" date="2017" name="Genome Biol. Evol.">
        <title>Phytophthora megakarya and P. palmivora, closely related causal agents of cacao black pod rot, underwent increases in genome sizes and gene numbers by different mechanisms.</title>
        <authorList>
            <person name="Ali S.S."/>
            <person name="Shao J."/>
            <person name="Lary D.J."/>
            <person name="Kronmiller B."/>
            <person name="Shen D."/>
            <person name="Strem M.D."/>
            <person name="Amoako-Attah I."/>
            <person name="Akrofi A.Y."/>
            <person name="Begoude B.A."/>
            <person name="Ten Hoopen G.M."/>
            <person name="Coulibaly K."/>
            <person name="Kebe B.I."/>
            <person name="Melnick R.L."/>
            <person name="Guiltinan M.J."/>
            <person name="Tyler B.M."/>
            <person name="Meinhardt L.W."/>
            <person name="Bailey B.A."/>
        </authorList>
    </citation>
    <scope>NUCLEOTIDE SEQUENCE [LARGE SCALE GENOMIC DNA]</scope>
    <source>
        <strain evidence="3">sbr112.9</strain>
    </source>
</reference>
<protein>
    <submittedName>
        <fullName evidence="2">Uncharacterized protein</fullName>
    </submittedName>
</protein>
<name>A0A2P4YK61_9STRA</name>
<feature type="region of interest" description="Disordered" evidence="1">
    <location>
        <begin position="222"/>
        <end position="248"/>
    </location>
</feature>